<reference evidence="2 3" key="1">
    <citation type="submission" date="2019-03" db="EMBL/GenBank/DDBJ databases">
        <title>Paracraurococcus aquatilis NE82 genome sequence.</title>
        <authorList>
            <person name="Zhao Y."/>
            <person name="Du Z."/>
        </authorList>
    </citation>
    <scope>NUCLEOTIDE SEQUENCE [LARGE SCALE GENOMIC DNA]</scope>
    <source>
        <strain evidence="2 3">NE82</strain>
    </source>
</reference>
<dbReference type="InterPro" id="IPR030395">
    <property type="entry name" value="GP_PDE_dom"/>
</dbReference>
<dbReference type="PROSITE" id="PS51704">
    <property type="entry name" value="GP_PDE"/>
    <property type="match status" value="1"/>
</dbReference>
<dbReference type="Pfam" id="PF03009">
    <property type="entry name" value="GDPD"/>
    <property type="match status" value="1"/>
</dbReference>
<evidence type="ECO:0000313" key="3">
    <source>
        <dbReference type="Proteomes" id="UP000295023"/>
    </source>
</evidence>
<dbReference type="OrthoDB" id="9787897at2"/>
<dbReference type="GO" id="GO:0008081">
    <property type="term" value="F:phosphoric diester hydrolase activity"/>
    <property type="evidence" value="ECO:0007669"/>
    <property type="project" value="InterPro"/>
</dbReference>
<dbReference type="PANTHER" id="PTHR46211:SF14">
    <property type="entry name" value="GLYCEROPHOSPHODIESTER PHOSPHODIESTERASE"/>
    <property type="match status" value="1"/>
</dbReference>
<sequence>MQRTDIASHRGGAFLWPENSALAFRNALALPAEQLELDVHLSADGEVVVMHDATLDRTTDATGPVRARSLAALRQVRVKGTGGEPPPTLAEAAAMTREAGRILRLEVKADAEGRPYPGIVPACLAVLEAAGMRGRTVAMSFQPLTLAEFAAAGGLLRRVLLLEAKPWRGMGLPGALALARDCGAEEIGLPVGELDAATVVGFRGAGLAVGAWGGNDAESIRHGLGLGLDALATDDPPLALRLRGEAGARGA</sequence>
<organism evidence="2 3">
    <name type="scientific">Roseicella aquatilis</name>
    <dbReference type="NCBI Taxonomy" id="2527868"/>
    <lineage>
        <taxon>Bacteria</taxon>
        <taxon>Pseudomonadati</taxon>
        <taxon>Pseudomonadota</taxon>
        <taxon>Alphaproteobacteria</taxon>
        <taxon>Acetobacterales</taxon>
        <taxon>Roseomonadaceae</taxon>
        <taxon>Roseicella</taxon>
    </lineage>
</organism>
<protein>
    <submittedName>
        <fullName evidence="2">Glycerophosphodiester phosphodiesterase</fullName>
    </submittedName>
</protein>
<keyword evidence="3" id="KW-1185">Reference proteome</keyword>
<proteinExistence type="predicted"/>
<accession>A0A4V2WJD2</accession>
<gene>
    <name evidence="2" type="ORF">EXY23_27090</name>
</gene>
<dbReference type="InterPro" id="IPR017946">
    <property type="entry name" value="PLC-like_Pdiesterase_TIM-brl"/>
</dbReference>
<dbReference type="PANTHER" id="PTHR46211">
    <property type="entry name" value="GLYCEROPHOSPHORYL DIESTER PHOSPHODIESTERASE"/>
    <property type="match status" value="1"/>
</dbReference>
<feature type="domain" description="GP-PDE" evidence="1">
    <location>
        <begin position="4"/>
        <end position="243"/>
    </location>
</feature>
<evidence type="ECO:0000313" key="2">
    <source>
        <dbReference type="EMBL" id="TCZ51092.1"/>
    </source>
</evidence>
<dbReference type="RefSeq" id="WP_132297699.1">
    <property type="nucleotide sequence ID" value="NZ_SKBM01000060.1"/>
</dbReference>
<dbReference type="SUPFAM" id="SSF51695">
    <property type="entry name" value="PLC-like phosphodiesterases"/>
    <property type="match status" value="1"/>
</dbReference>
<dbReference type="GO" id="GO:0006629">
    <property type="term" value="P:lipid metabolic process"/>
    <property type="evidence" value="ECO:0007669"/>
    <property type="project" value="InterPro"/>
</dbReference>
<dbReference type="EMBL" id="SKBM01000060">
    <property type="protein sequence ID" value="TCZ51092.1"/>
    <property type="molecule type" value="Genomic_DNA"/>
</dbReference>
<evidence type="ECO:0000259" key="1">
    <source>
        <dbReference type="PROSITE" id="PS51704"/>
    </source>
</evidence>
<dbReference type="Gene3D" id="3.20.20.190">
    <property type="entry name" value="Phosphatidylinositol (PI) phosphodiesterase"/>
    <property type="match status" value="1"/>
</dbReference>
<name>A0A4V2WJD2_9PROT</name>
<dbReference type="Proteomes" id="UP000295023">
    <property type="component" value="Unassembled WGS sequence"/>
</dbReference>
<comment type="caution">
    <text evidence="2">The sequence shown here is derived from an EMBL/GenBank/DDBJ whole genome shotgun (WGS) entry which is preliminary data.</text>
</comment>
<dbReference type="AlphaFoldDB" id="A0A4V2WJD2"/>